<proteinExistence type="predicted"/>
<evidence type="ECO:0000313" key="1">
    <source>
        <dbReference type="EMBL" id="CAD8413474.1"/>
    </source>
</evidence>
<protein>
    <submittedName>
        <fullName evidence="1">Uncharacterized protein</fullName>
    </submittedName>
</protein>
<sequence>MSTPQLTLSRFQDIIVLIRIANDVNSIETNHVITKILKGSKVFGNQLSHIGKVCVAMTKMPMMVITIYSTIFEYFSLLGRHPLYSISSVDFCGIAAERSKARKKRWITSAPSNFAEEPRTLKLKSNQNPLFCEPDATFSIQWLFGFVIQNTAGVSSFLFRIMVTGERMAALRLSSKIFPVSIASSVKEQWPNISNATLSTT</sequence>
<name>A0A7S0C6X1_9STRA</name>
<gene>
    <name evidence="1" type="ORF">PINE0816_LOCUS9605</name>
</gene>
<dbReference type="EMBL" id="HBEL01020591">
    <property type="protein sequence ID" value="CAD8413474.1"/>
    <property type="molecule type" value="Transcribed_RNA"/>
</dbReference>
<dbReference type="AlphaFoldDB" id="A0A7S0C6X1"/>
<reference evidence="1" key="1">
    <citation type="submission" date="2021-01" db="EMBL/GenBank/DDBJ databases">
        <authorList>
            <person name="Corre E."/>
            <person name="Pelletier E."/>
            <person name="Niang G."/>
            <person name="Scheremetjew M."/>
            <person name="Finn R."/>
            <person name="Kale V."/>
            <person name="Holt S."/>
            <person name="Cochrane G."/>
            <person name="Meng A."/>
            <person name="Brown T."/>
            <person name="Cohen L."/>
        </authorList>
    </citation>
    <scope>NUCLEOTIDE SEQUENCE</scope>
    <source>
        <strain evidence="1">CCAP1064/1</strain>
    </source>
</reference>
<accession>A0A7S0C6X1</accession>
<organism evidence="1">
    <name type="scientific">Proboscia inermis</name>
    <dbReference type="NCBI Taxonomy" id="420281"/>
    <lineage>
        <taxon>Eukaryota</taxon>
        <taxon>Sar</taxon>
        <taxon>Stramenopiles</taxon>
        <taxon>Ochrophyta</taxon>
        <taxon>Bacillariophyta</taxon>
        <taxon>Coscinodiscophyceae</taxon>
        <taxon>Rhizosoleniophycidae</taxon>
        <taxon>Rhizosoleniales</taxon>
        <taxon>Rhizosoleniaceae</taxon>
        <taxon>Proboscia</taxon>
    </lineage>
</organism>